<evidence type="ECO:0000256" key="3">
    <source>
        <dbReference type="ARBA" id="ARBA00023125"/>
    </source>
</evidence>
<dbReference type="EMBL" id="ABEU02000009">
    <property type="protein sequence ID" value="PNR47899.1"/>
    <property type="molecule type" value="Genomic_DNA"/>
</dbReference>
<organism evidence="9">
    <name type="scientific">Physcomitrium patens</name>
    <name type="common">Spreading-leaved earth moss</name>
    <name type="synonym">Physcomitrella patens</name>
    <dbReference type="NCBI Taxonomy" id="3218"/>
    <lineage>
        <taxon>Eukaryota</taxon>
        <taxon>Viridiplantae</taxon>
        <taxon>Streptophyta</taxon>
        <taxon>Embryophyta</taxon>
        <taxon>Bryophyta</taxon>
        <taxon>Bryophytina</taxon>
        <taxon>Bryopsida</taxon>
        <taxon>Funariidae</taxon>
        <taxon>Funariales</taxon>
        <taxon>Funariaceae</taxon>
        <taxon>Physcomitrium</taxon>
    </lineage>
</organism>
<evidence type="ECO:0000256" key="5">
    <source>
        <dbReference type="ARBA" id="ARBA00023242"/>
    </source>
</evidence>
<dbReference type="STRING" id="3218.A0A2K1K296"/>
<dbReference type="SUPFAM" id="SSF57959">
    <property type="entry name" value="Leucine zipper domain"/>
    <property type="match status" value="1"/>
</dbReference>
<evidence type="ECO:0000256" key="1">
    <source>
        <dbReference type="ARBA" id="ARBA00004123"/>
    </source>
</evidence>
<dbReference type="RefSeq" id="XP_024385345.1">
    <property type="nucleotide sequence ID" value="XM_024529577.2"/>
</dbReference>
<dbReference type="GO" id="GO:0003700">
    <property type="term" value="F:DNA-binding transcription factor activity"/>
    <property type="evidence" value="ECO:0007669"/>
    <property type="project" value="InterPro"/>
</dbReference>
<feature type="domain" description="BZIP" evidence="8">
    <location>
        <begin position="283"/>
        <end position="333"/>
    </location>
</feature>
<dbReference type="GeneID" id="112287005"/>
<keyword evidence="11" id="KW-1185">Reference proteome</keyword>
<reference evidence="10" key="3">
    <citation type="submission" date="2020-12" db="UniProtKB">
        <authorList>
            <consortium name="EnsemblPlants"/>
        </authorList>
    </citation>
    <scope>IDENTIFICATION</scope>
</reference>
<dbReference type="FunFam" id="1.20.5.170:FF:000020">
    <property type="entry name" value="BZIP transcription factor"/>
    <property type="match status" value="1"/>
</dbReference>
<dbReference type="Gramene" id="Pp3c9_6350V3.1">
    <property type="protein sequence ID" value="Pp3c9_6350V3.1"/>
    <property type="gene ID" value="Pp3c9_6350"/>
</dbReference>
<dbReference type="OrthoDB" id="664875at2759"/>
<dbReference type="PROSITE" id="PS50217">
    <property type="entry name" value="BZIP"/>
    <property type="match status" value="1"/>
</dbReference>
<dbReference type="EnsemblPlants" id="Pp3c9_6350V3.2">
    <property type="protein sequence ID" value="Pp3c9_6350V3.2"/>
    <property type="gene ID" value="Pp3c9_6350"/>
</dbReference>
<dbReference type="Proteomes" id="UP000006727">
    <property type="component" value="Chromosome 9"/>
</dbReference>
<feature type="region of interest" description="Disordered" evidence="7">
    <location>
        <begin position="21"/>
        <end position="42"/>
    </location>
</feature>
<dbReference type="FunCoup" id="A0A2K1K296">
    <property type="interactions" value="289"/>
</dbReference>
<reference evidence="9 11" key="1">
    <citation type="journal article" date="2008" name="Science">
        <title>The Physcomitrella genome reveals evolutionary insights into the conquest of land by plants.</title>
        <authorList>
            <person name="Rensing S."/>
            <person name="Lang D."/>
            <person name="Zimmer A."/>
            <person name="Terry A."/>
            <person name="Salamov A."/>
            <person name="Shapiro H."/>
            <person name="Nishiyama T."/>
            <person name="Perroud P.-F."/>
            <person name="Lindquist E."/>
            <person name="Kamisugi Y."/>
            <person name="Tanahashi T."/>
            <person name="Sakakibara K."/>
            <person name="Fujita T."/>
            <person name="Oishi K."/>
            <person name="Shin-I T."/>
            <person name="Kuroki Y."/>
            <person name="Toyoda A."/>
            <person name="Suzuki Y."/>
            <person name="Hashimoto A."/>
            <person name="Yamaguchi K."/>
            <person name="Sugano A."/>
            <person name="Kohara Y."/>
            <person name="Fujiyama A."/>
            <person name="Anterola A."/>
            <person name="Aoki S."/>
            <person name="Ashton N."/>
            <person name="Barbazuk W.B."/>
            <person name="Barker E."/>
            <person name="Bennetzen J."/>
            <person name="Bezanilla M."/>
            <person name="Blankenship R."/>
            <person name="Cho S.H."/>
            <person name="Dutcher S."/>
            <person name="Estelle M."/>
            <person name="Fawcett J.A."/>
            <person name="Gundlach H."/>
            <person name="Hanada K."/>
            <person name="Heyl A."/>
            <person name="Hicks K.A."/>
            <person name="Hugh J."/>
            <person name="Lohr M."/>
            <person name="Mayer K."/>
            <person name="Melkozernov A."/>
            <person name="Murata T."/>
            <person name="Nelson D."/>
            <person name="Pils B."/>
            <person name="Prigge M."/>
            <person name="Reiss B."/>
            <person name="Renner T."/>
            <person name="Rombauts S."/>
            <person name="Rushton P."/>
            <person name="Sanderfoot A."/>
            <person name="Schween G."/>
            <person name="Shiu S.-H."/>
            <person name="Stueber K."/>
            <person name="Theodoulou F.L."/>
            <person name="Tu H."/>
            <person name="Van de Peer Y."/>
            <person name="Verrier P.J."/>
            <person name="Waters E."/>
            <person name="Wood A."/>
            <person name="Yang L."/>
            <person name="Cove D."/>
            <person name="Cuming A."/>
            <person name="Hasebe M."/>
            <person name="Lucas S."/>
            <person name="Mishler D.B."/>
            <person name="Reski R."/>
            <person name="Grigoriev I."/>
            <person name="Quatrano R.S."/>
            <person name="Boore J.L."/>
        </authorList>
    </citation>
    <scope>NUCLEOTIDE SEQUENCE [LARGE SCALE GENOMIC DNA]</scope>
    <source>
        <strain evidence="10 11">cv. Gransden 2004</strain>
    </source>
</reference>
<proteinExistence type="predicted"/>
<dbReference type="SMART" id="SM00338">
    <property type="entry name" value="BRLZ"/>
    <property type="match status" value="1"/>
</dbReference>
<dbReference type="GO" id="GO:0003677">
    <property type="term" value="F:DNA binding"/>
    <property type="evidence" value="ECO:0007669"/>
    <property type="project" value="UniProtKB-KW"/>
</dbReference>
<dbReference type="AlphaFoldDB" id="A0A2K1K296"/>
<feature type="region of interest" description="Disordered" evidence="7">
    <location>
        <begin position="76"/>
        <end position="145"/>
    </location>
</feature>
<feature type="region of interest" description="Disordered" evidence="7">
    <location>
        <begin position="253"/>
        <end position="285"/>
    </location>
</feature>
<dbReference type="EnsemblPlants" id="Pp3c9_6350V3.1">
    <property type="protein sequence ID" value="Pp3c9_6350V3.1"/>
    <property type="gene ID" value="Pp3c9_6350"/>
</dbReference>
<evidence type="ECO:0000313" key="11">
    <source>
        <dbReference type="Proteomes" id="UP000006727"/>
    </source>
</evidence>
<evidence type="ECO:0000259" key="8">
    <source>
        <dbReference type="PROSITE" id="PS50217"/>
    </source>
</evidence>
<keyword evidence="2" id="KW-0805">Transcription regulation</keyword>
<sequence>MQRNFSVDDILGTFWKLDTQGDAKGPIVSIPEDVEDDEDTHIPVVGSLRTKEDRGMNRSASEYAFQEFLRVSEAGGGFARSKSRFNNEDIRDNNDDEDDTDPPSSPSPASPASPKTSENRTEVSKEELDCSSEADKVPRMLPTLPPKLEVPTMSGIVDHVEDALNPLFSGIRHEVESAATVTNSPQEYEFFLKHKLDLACAAVALSRSAAGGAKVGPLAPQSSISPGAYGVMGSGDPIGIPALPPKPEYGAMVPPTRTRAVTSGSDVSEDDESEQGQNVPPGDIKRVKRMLSNRESARRSRRRKQAHLTELETQVAQLRAENNTILKRVTEITIKFQEAALENRVLKTDVATLQAKLKMAESMVSGTTNGQVASMDLPLSASRYLTYSSGGNGTQYMQQAPVLQQEQQQGFTGIKMGRTPSMQRVASLEHLQKRIRGGPGCNNPVWGVSLDDEHSMLEQHED</sequence>
<reference evidence="9 11" key="2">
    <citation type="journal article" date="2018" name="Plant J.">
        <title>The Physcomitrella patens chromosome-scale assembly reveals moss genome structure and evolution.</title>
        <authorList>
            <person name="Lang D."/>
            <person name="Ullrich K.K."/>
            <person name="Murat F."/>
            <person name="Fuchs J."/>
            <person name="Jenkins J."/>
            <person name="Haas F.B."/>
            <person name="Piednoel M."/>
            <person name="Gundlach H."/>
            <person name="Van Bel M."/>
            <person name="Meyberg R."/>
            <person name="Vives C."/>
            <person name="Morata J."/>
            <person name="Symeonidi A."/>
            <person name="Hiss M."/>
            <person name="Muchero W."/>
            <person name="Kamisugi Y."/>
            <person name="Saleh O."/>
            <person name="Blanc G."/>
            <person name="Decker E.L."/>
            <person name="van Gessel N."/>
            <person name="Grimwood J."/>
            <person name="Hayes R.D."/>
            <person name="Graham S.W."/>
            <person name="Gunter L.E."/>
            <person name="McDaniel S.F."/>
            <person name="Hoernstein S.N.W."/>
            <person name="Larsson A."/>
            <person name="Li F.W."/>
            <person name="Perroud P.F."/>
            <person name="Phillips J."/>
            <person name="Ranjan P."/>
            <person name="Rokshar D.S."/>
            <person name="Rothfels C.J."/>
            <person name="Schneider L."/>
            <person name="Shu S."/>
            <person name="Stevenson D.W."/>
            <person name="Thummler F."/>
            <person name="Tillich M."/>
            <person name="Villarreal Aguilar J.C."/>
            <person name="Widiez T."/>
            <person name="Wong G.K."/>
            <person name="Wymore A."/>
            <person name="Zhang Y."/>
            <person name="Zimmer A.D."/>
            <person name="Quatrano R.S."/>
            <person name="Mayer K.F.X."/>
            <person name="Goodstein D."/>
            <person name="Casacuberta J.M."/>
            <person name="Vandepoele K."/>
            <person name="Reski R."/>
            <person name="Cuming A.C."/>
            <person name="Tuskan G.A."/>
            <person name="Maumus F."/>
            <person name="Salse J."/>
            <person name="Schmutz J."/>
            <person name="Rensing S.A."/>
        </authorList>
    </citation>
    <scope>NUCLEOTIDE SEQUENCE [LARGE SCALE GENOMIC DNA]</scope>
    <source>
        <strain evidence="10 11">cv. Gransden 2004</strain>
    </source>
</reference>
<dbReference type="PROSITE" id="PS00036">
    <property type="entry name" value="BZIP_BASIC"/>
    <property type="match status" value="1"/>
</dbReference>
<dbReference type="InterPro" id="IPR020983">
    <property type="entry name" value="Basic_leucine-zipper_C"/>
</dbReference>
<dbReference type="Pfam" id="PF00170">
    <property type="entry name" value="bZIP_1"/>
    <property type="match status" value="1"/>
</dbReference>
<evidence type="ECO:0000313" key="9">
    <source>
        <dbReference type="EMBL" id="PNR47899.1"/>
    </source>
</evidence>
<feature type="coiled-coil region" evidence="6">
    <location>
        <begin position="294"/>
        <end position="328"/>
    </location>
</feature>
<dbReference type="Pfam" id="PF12498">
    <property type="entry name" value="bZIP_C"/>
    <property type="match status" value="1"/>
</dbReference>
<dbReference type="InterPro" id="IPR004827">
    <property type="entry name" value="bZIP"/>
</dbReference>
<dbReference type="PANTHER" id="PTHR46408:SF10">
    <property type="entry name" value="BASIC LEUCINE ZIPPER 63"/>
    <property type="match status" value="1"/>
</dbReference>
<dbReference type="Gene3D" id="1.20.5.170">
    <property type="match status" value="1"/>
</dbReference>
<dbReference type="PANTHER" id="PTHR46408">
    <property type="entry name" value="BASIC LEUCINE ZIPPER 63"/>
    <property type="match status" value="1"/>
</dbReference>
<evidence type="ECO:0000256" key="6">
    <source>
        <dbReference type="SAM" id="Coils"/>
    </source>
</evidence>
<dbReference type="InterPro" id="IPR046347">
    <property type="entry name" value="bZIP_sf"/>
</dbReference>
<comment type="subcellular location">
    <subcellularLocation>
        <location evidence="1">Nucleus</location>
    </subcellularLocation>
</comment>
<keyword evidence="4" id="KW-0804">Transcription</keyword>
<evidence type="ECO:0000313" key="10">
    <source>
        <dbReference type="EnsemblPlants" id="Pp3c9_6350V3.1"/>
    </source>
</evidence>
<dbReference type="GO" id="GO:0005634">
    <property type="term" value="C:nucleus"/>
    <property type="evidence" value="ECO:0007669"/>
    <property type="project" value="UniProtKB-SubCell"/>
</dbReference>
<dbReference type="Gramene" id="Pp3c9_6350V3.2">
    <property type="protein sequence ID" value="Pp3c9_6350V3.2"/>
    <property type="gene ID" value="Pp3c9_6350"/>
</dbReference>
<keyword evidence="6" id="KW-0175">Coiled coil</keyword>
<accession>A0A2K1K296</accession>
<evidence type="ECO:0000256" key="4">
    <source>
        <dbReference type="ARBA" id="ARBA00023163"/>
    </source>
</evidence>
<name>A0A2K1K296_PHYPA</name>
<keyword evidence="3" id="KW-0238">DNA-binding</keyword>
<protein>
    <recommendedName>
        <fullName evidence="8">BZIP domain-containing protein</fullName>
    </recommendedName>
</protein>
<dbReference type="PaxDb" id="3218-PP1S220_101V6.1"/>
<keyword evidence="5" id="KW-0539">Nucleus</keyword>
<dbReference type="KEGG" id="ppp:112287005"/>
<feature type="compositionally biased region" description="Basic and acidic residues" evidence="7">
    <location>
        <begin position="117"/>
        <end position="138"/>
    </location>
</feature>
<gene>
    <name evidence="10" type="primary">LOC112287005</name>
    <name evidence="9" type="ORF">PHYPA_012372</name>
</gene>
<evidence type="ECO:0000256" key="7">
    <source>
        <dbReference type="SAM" id="MobiDB-lite"/>
    </source>
</evidence>
<evidence type="ECO:0000256" key="2">
    <source>
        <dbReference type="ARBA" id="ARBA00023015"/>
    </source>
</evidence>